<proteinExistence type="predicted"/>
<name>A0ACC1JSN0_9FUNG</name>
<reference evidence="1" key="1">
    <citation type="submission" date="2022-07" db="EMBL/GenBank/DDBJ databases">
        <title>Phylogenomic reconstructions and comparative analyses of Kickxellomycotina fungi.</title>
        <authorList>
            <person name="Reynolds N.K."/>
            <person name="Stajich J.E."/>
            <person name="Barry K."/>
            <person name="Grigoriev I.V."/>
            <person name="Crous P."/>
            <person name="Smith M.E."/>
        </authorList>
    </citation>
    <scope>NUCLEOTIDE SEQUENCE</scope>
    <source>
        <strain evidence="1">CBS 109366</strain>
    </source>
</reference>
<feature type="non-terminal residue" evidence="1">
    <location>
        <position position="55"/>
    </location>
</feature>
<protein>
    <submittedName>
        <fullName evidence="1">Uncharacterized protein</fullName>
    </submittedName>
</protein>
<keyword evidence="2" id="KW-1185">Reference proteome</keyword>
<feature type="non-terminal residue" evidence="1">
    <location>
        <position position="1"/>
    </location>
</feature>
<dbReference type="EMBL" id="JANBUJ010001721">
    <property type="protein sequence ID" value="KAJ2766355.1"/>
    <property type="molecule type" value="Genomic_DNA"/>
</dbReference>
<sequence>ACATLSTRPSRSSTPRPSSTCTSSLPTRTPSASTTGCLPLRPTRCRGATRSMGHS</sequence>
<evidence type="ECO:0000313" key="1">
    <source>
        <dbReference type="EMBL" id="KAJ2766355.1"/>
    </source>
</evidence>
<evidence type="ECO:0000313" key="2">
    <source>
        <dbReference type="Proteomes" id="UP001140234"/>
    </source>
</evidence>
<organism evidence="1 2">
    <name type="scientific">Coemansia nantahalensis</name>
    <dbReference type="NCBI Taxonomy" id="2789366"/>
    <lineage>
        <taxon>Eukaryota</taxon>
        <taxon>Fungi</taxon>
        <taxon>Fungi incertae sedis</taxon>
        <taxon>Zoopagomycota</taxon>
        <taxon>Kickxellomycotina</taxon>
        <taxon>Kickxellomycetes</taxon>
        <taxon>Kickxellales</taxon>
        <taxon>Kickxellaceae</taxon>
        <taxon>Coemansia</taxon>
    </lineage>
</organism>
<gene>
    <name evidence="1" type="ORF">IWQ57_004401</name>
</gene>
<comment type="caution">
    <text evidence="1">The sequence shown here is derived from an EMBL/GenBank/DDBJ whole genome shotgun (WGS) entry which is preliminary data.</text>
</comment>
<dbReference type="Proteomes" id="UP001140234">
    <property type="component" value="Unassembled WGS sequence"/>
</dbReference>
<accession>A0ACC1JSN0</accession>